<evidence type="ECO:0000313" key="2">
    <source>
        <dbReference type="EMBL" id="MCC2219957.1"/>
    </source>
</evidence>
<dbReference type="EMBL" id="JAJEQT010000013">
    <property type="protein sequence ID" value="MCC2219957.1"/>
    <property type="molecule type" value="Genomic_DNA"/>
</dbReference>
<evidence type="ECO:0000259" key="1">
    <source>
        <dbReference type="Pfam" id="PF07791"/>
    </source>
</evidence>
<comment type="caution">
    <text evidence="2">The sequence shown here is derived from an EMBL/GenBank/DDBJ whole genome shotgun (WGS) entry which is preliminary data.</text>
</comment>
<gene>
    <name evidence="2" type="ORF">LKD28_13165</name>
</gene>
<dbReference type="RefSeq" id="WP_118374723.1">
    <property type="nucleotide sequence ID" value="NZ_JAJEQT010000013.1"/>
</dbReference>
<dbReference type="Pfam" id="PF07791">
    <property type="entry name" value="Imm11"/>
    <property type="match status" value="1"/>
</dbReference>
<proteinExistence type="predicted"/>
<feature type="domain" description="Immunity MXAN-0049 protein" evidence="1">
    <location>
        <begin position="35"/>
        <end position="184"/>
    </location>
</feature>
<name>A0ABS8FRU8_9FIRM</name>
<sequence>MRYYKLIYDYEQDDNYANCDVASIGNMDEYITISGKEIKQWGRVVFEYDSTEGNVLTDYLANPHRWFVVSENFCNKTQKILENQVQFLPVKVIDRFSGIEVDSYFVANIVTVIDALDLDNSKYDVFELDDEKIISVEKYALKSSEIVNRHIFRLKDDTIPIFISETLKKVIEDNDFTGFEFLEVDVI</sequence>
<accession>A0ABS8FRU8</accession>
<evidence type="ECO:0000313" key="3">
    <source>
        <dbReference type="Proteomes" id="UP001198495"/>
    </source>
</evidence>
<reference evidence="2 3" key="1">
    <citation type="submission" date="2021-10" db="EMBL/GenBank/DDBJ databases">
        <title>Anaerobic single-cell dispensing facilitates the cultivation of human gut bacteria.</title>
        <authorList>
            <person name="Afrizal A."/>
        </authorList>
    </citation>
    <scope>NUCLEOTIDE SEQUENCE [LARGE SCALE GENOMIC DNA]</scope>
    <source>
        <strain evidence="2 3">CLA-AA-H212</strain>
    </source>
</reference>
<protein>
    <recommendedName>
        <fullName evidence="1">Immunity MXAN-0049 protein domain-containing protein</fullName>
    </recommendedName>
</protein>
<dbReference type="InterPro" id="IPR012433">
    <property type="entry name" value="Imm11"/>
</dbReference>
<dbReference type="Proteomes" id="UP001198495">
    <property type="component" value="Unassembled WGS sequence"/>
</dbReference>
<keyword evidence="3" id="KW-1185">Reference proteome</keyword>
<organism evidence="2 3">
    <name type="scientific">Coprococcus hominis</name>
    <name type="common">ex Arizal et al. 2022</name>
    <dbReference type="NCBI Taxonomy" id="2881262"/>
    <lineage>
        <taxon>Bacteria</taxon>
        <taxon>Bacillati</taxon>
        <taxon>Bacillota</taxon>
        <taxon>Clostridia</taxon>
        <taxon>Lachnospirales</taxon>
        <taxon>Lachnospiraceae</taxon>
        <taxon>Coprococcus</taxon>
    </lineage>
</organism>